<dbReference type="GO" id="GO:0031491">
    <property type="term" value="F:nucleosome binding"/>
    <property type="evidence" value="ECO:0007669"/>
    <property type="project" value="TreeGrafter"/>
</dbReference>
<gene>
    <name evidence="4" type="ORF">CKM354_000319400</name>
</gene>
<evidence type="ECO:0000313" key="5">
    <source>
        <dbReference type="Proteomes" id="UP000825890"/>
    </source>
</evidence>
<dbReference type="InterPro" id="IPR013328">
    <property type="entry name" value="6PGD_dom2"/>
</dbReference>
<dbReference type="Pfam" id="PF09130">
    <property type="entry name" value="DUF1932"/>
    <property type="match status" value="1"/>
</dbReference>
<dbReference type="AlphaFoldDB" id="A0A9P3FDH9"/>
<dbReference type="OrthoDB" id="9988102at2759"/>
<evidence type="ECO:0008006" key="6">
    <source>
        <dbReference type="Google" id="ProtNLM"/>
    </source>
</evidence>
<dbReference type="Gene3D" id="1.10.1040.10">
    <property type="entry name" value="N-(1-d-carboxylethyl)-l-norvaline Dehydrogenase, domain 2"/>
    <property type="match status" value="1"/>
</dbReference>
<dbReference type="PANTHER" id="PTHR43580:SF2">
    <property type="entry name" value="CYTOKINE-LIKE NUCLEAR FACTOR N-PAC"/>
    <property type="match status" value="1"/>
</dbReference>
<evidence type="ECO:0000313" key="4">
    <source>
        <dbReference type="EMBL" id="GIZ39827.1"/>
    </source>
</evidence>
<dbReference type="InterPro" id="IPR008927">
    <property type="entry name" value="6-PGluconate_DH-like_C_sf"/>
</dbReference>
<protein>
    <recommendedName>
        <fullName evidence="6">6-phosphogluconate dehydrogenase</fullName>
    </recommendedName>
</protein>
<evidence type="ECO:0000259" key="3">
    <source>
        <dbReference type="Pfam" id="PF09130"/>
    </source>
</evidence>
<dbReference type="EMBL" id="BOLY01000002">
    <property type="protein sequence ID" value="GIZ39827.1"/>
    <property type="molecule type" value="Genomic_DNA"/>
</dbReference>
<evidence type="ECO:0000259" key="2">
    <source>
        <dbReference type="Pfam" id="PF03807"/>
    </source>
</evidence>
<dbReference type="InterPro" id="IPR036291">
    <property type="entry name" value="NAD(P)-bd_dom_sf"/>
</dbReference>
<comment type="caution">
    <text evidence="4">The sequence shown here is derived from an EMBL/GenBank/DDBJ whole genome shotgun (WGS) entry which is preliminary data.</text>
</comment>
<dbReference type="SUPFAM" id="SSF51735">
    <property type="entry name" value="NAD(P)-binding Rossmann-fold domains"/>
    <property type="match status" value="1"/>
</dbReference>
<feature type="domain" description="Phosphogluconate dehydrogenase NAD-binding putative C-terminal" evidence="3">
    <location>
        <begin position="210"/>
        <end position="281"/>
    </location>
</feature>
<keyword evidence="5" id="KW-1185">Reference proteome</keyword>
<evidence type="ECO:0000256" key="1">
    <source>
        <dbReference type="ARBA" id="ARBA00007598"/>
    </source>
</evidence>
<dbReference type="Pfam" id="PF03807">
    <property type="entry name" value="F420_oxidored"/>
    <property type="match status" value="1"/>
</dbReference>
<dbReference type="InterPro" id="IPR028939">
    <property type="entry name" value="P5C_Rdtase_cat_N"/>
</dbReference>
<accession>A0A9P3FDH9</accession>
<dbReference type="GeneID" id="68288769"/>
<name>A0A9P3FDH9_9PEZI</name>
<proteinExistence type="inferred from homology"/>
<dbReference type="InterPro" id="IPR051265">
    <property type="entry name" value="HIBADH-related_NP60_sf"/>
</dbReference>
<dbReference type="GO" id="GO:0140673">
    <property type="term" value="P:transcription elongation-coupled chromatin remodeling"/>
    <property type="evidence" value="ECO:0007669"/>
    <property type="project" value="TreeGrafter"/>
</dbReference>
<dbReference type="GO" id="GO:0003677">
    <property type="term" value="F:DNA binding"/>
    <property type="evidence" value="ECO:0007669"/>
    <property type="project" value="TreeGrafter"/>
</dbReference>
<organism evidence="4 5">
    <name type="scientific">Cercospora kikuchii</name>
    <dbReference type="NCBI Taxonomy" id="84275"/>
    <lineage>
        <taxon>Eukaryota</taxon>
        <taxon>Fungi</taxon>
        <taxon>Dikarya</taxon>
        <taxon>Ascomycota</taxon>
        <taxon>Pezizomycotina</taxon>
        <taxon>Dothideomycetes</taxon>
        <taxon>Dothideomycetidae</taxon>
        <taxon>Mycosphaerellales</taxon>
        <taxon>Mycosphaerellaceae</taxon>
        <taxon>Cercospora</taxon>
    </lineage>
</organism>
<sequence>MSVASARIGIISIGDMGLGIAKMLIAHGFNVITNATGRSSEATRNRAQQNSIEIVSDDITLANQTDYILSIVPPSEALSTATRVVAAISSPEFQKRTHPLYFIDLNATSPARARHIASLFDQTSSSRVIDGGIIGAPPKLKEDGTWTRPSIPLSGPHSLHDAPQHGAALASVLNARHVNDTIGTATGLKMCFASLSKGFIALAIQSFTAASNMGVLSELQSELDAFAPSVRQRAETGLVSMPPKAYRWIDEMQEIATTFEEDGGFSKDESPFRGIAEIYNLVAHATPLGDETVDNRVRGKSAEDVAALIAESTRQREKSER</sequence>
<dbReference type="SUPFAM" id="SSF48179">
    <property type="entry name" value="6-phosphogluconate dehydrogenase C-terminal domain-like"/>
    <property type="match status" value="1"/>
</dbReference>
<dbReference type="Gene3D" id="3.40.50.720">
    <property type="entry name" value="NAD(P)-binding Rossmann-like Domain"/>
    <property type="match status" value="1"/>
</dbReference>
<comment type="similarity">
    <text evidence="1">Belongs to the HIBADH-related family. NP60 subfamily.</text>
</comment>
<dbReference type="InterPro" id="IPR015814">
    <property type="entry name" value="Pgluconate_DH_NAD-bd_C"/>
</dbReference>
<dbReference type="PANTHER" id="PTHR43580">
    <property type="entry name" value="OXIDOREDUCTASE GLYR1-RELATED"/>
    <property type="match status" value="1"/>
</dbReference>
<feature type="domain" description="Pyrroline-5-carboxylate reductase catalytic N-terminal" evidence="2">
    <location>
        <begin position="7"/>
        <end position="84"/>
    </location>
</feature>
<reference evidence="4 5" key="1">
    <citation type="submission" date="2021-01" db="EMBL/GenBank/DDBJ databases">
        <title>Cercospora kikuchii MAFF 305040 whole genome shotgun sequence.</title>
        <authorList>
            <person name="Kashiwa T."/>
            <person name="Suzuki T."/>
        </authorList>
    </citation>
    <scope>NUCLEOTIDE SEQUENCE [LARGE SCALE GENOMIC DNA]</scope>
    <source>
        <strain evidence="4 5">MAFF 305040</strain>
    </source>
</reference>
<dbReference type="Proteomes" id="UP000825890">
    <property type="component" value="Unassembled WGS sequence"/>
</dbReference>
<dbReference type="GO" id="GO:0000785">
    <property type="term" value="C:chromatin"/>
    <property type="evidence" value="ECO:0007669"/>
    <property type="project" value="TreeGrafter"/>
</dbReference>
<dbReference type="RefSeq" id="XP_044654314.1">
    <property type="nucleotide sequence ID" value="XM_044798379.1"/>
</dbReference>